<evidence type="ECO:0000313" key="3">
    <source>
        <dbReference type="Proteomes" id="UP000317010"/>
    </source>
</evidence>
<dbReference type="Pfam" id="PF20136">
    <property type="entry name" value="DUF6526"/>
    <property type="match status" value="1"/>
</dbReference>
<gene>
    <name evidence="2" type="ORF">JN11_03790</name>
</gene>
<reference evidence="2 3" key="1">
    <citation type="submission" date="2019-07" db="EMBL/GenBank/DDBJ databases">
        <title>Genomic Encyclopedia of Archaeal and Bacterial Type Strains, Phase II (KMG-II): from individual species to whole genera.</title>
        <authorList>
            <person name="Goeker M."/>
        </authorList>
    </citation>
    <scope>NUCLEOTIDE SEQUENCE [LARGE SCALE GENOMIC DNA]</scope>
    <source>
        <strain evidence="2 3">ATCC BAA-1854</strain>
    </source>
</reference>
<keyword evidence="1" id="KW-0472">Membrane</keyword>
<sequence length="144" mass="16998">MIQQNYANHSRYVKGYHFILSAFLLFGTVASFINAWLQWIAHDNFLSALLVALLFICSVFIFLFVRQFPMKAQDRAIRVEENLRYFILTRKPLDSRITMSQIIALRFAQDDEFITLVDKALHESMSADEIKRAIKNWRADNFRM</sequence>
<dbReference type="OrthoDB" id="765463at2"/>
<feature type="transmembrane region" description="Helical" evidence="1">
    <location>
        <begin position="45"/>
        <end position="65"/>
    </location>
</feature>
<keyword evidence="1" id="KW-1133">Transmembrane helix</keyword>
<accession>A0A562TTW1</accession>
<proteinExistence type="predicted"/>
<dbReference type="AlphaFoldDB" id="A0A562TTW1"/>
<dbReference type="Proteomes" id="UP000317010">
    <property type="component" value="Unassembled WGS sequence"/>
</dbReference>
<dbReference type="EMBL" id="VLLI01000012">
    <property type="protein sequence ID" value="TWI96678.1"/>
    <property type="molecule type" value="Genomic_DNA"/>
</dbReference>
<evidence type="ECO:0000313" key="2">
    <source>
        <dbReference type="EMBL" id="TWI96678.1"/>
    </source>
</evidence>
<dbReference type="RefSeq" id="WP_144914986.1">
    <property type="nucleotide sequence ID" value="NZ_VLLI01000012.1"/>
</dbReference>
<keyword evidence="3" id="KW-1185">Reference proteome</keyword>
<keyword evidence="1" id="KW-0812">Transmembrane</keyword>
<evidence type="ECO:0000256" key="1">
    <source>
        <dbReference type="SAM" id="Phobius"/>
    </source>
</evidence>
<protein>
    <submittedName>
        <fullName evidence="2">Uncharacterized protein</fullName>
    </submittedName>
</protein>
<organism evidence="2 3">
    <name type="scientific">Mucilaginibacter frigoritolerans</name>
    <dbReference type="NCBI Taxonomy" id="652788"/>
    <lineage>
        <taxon>Bacteria</taxon>
        <taxon>Pseudomonadati</taxon>
        <taxon>Bacteroidota</taxon>
        <taxon>Sphingobacteriia</taxon>
        <taxon>Sphingobacteriales</taxon>
        <taxon>Sphingobacteriaceae</taxon>
        <taxon>Mucilaginibacter</taxon>
    </lineage>
</organism>
<comment type="caution">
    <text evidence="2">The sequence shown here is derived from an EMBL/GenBank/DDBJ whole genome shotgun (WGS) entry which is preliminary data.</text>
</comment>
<dbReference type="InterPro" id="IPR045385">
    <property type="entry name" value="DUF6526"/>
</dbReference>
<name>A0A562TTW1_9SPHI</name>
<feature type="transmembrane region" description="Helical" evidence="1">
    <location>
        <begin position="18"/>
        <end position="39"/>
    </location>
</feature>